<sequence length="64" mass="7371">EIETRVQQVESRVDTYLSGQMVVPGQDVIVRLSYQVQTLQTALHGAELQNQQLRTRVVEMESRE</sequence>
<evidence type="ECO:0000313" key="2">
    <source>
        <dbReference type="EMBL" id="GFD20216.1"/>
    </source>
</evidence>
<organism evidence="2">
    <name type="scientific">Tanacetum cinerariifolium</name>
    <name type="common">Dalmatian daisy</name>
    <name type="synonym">Chrysanthemum cinerariifolium</name>
    <dbReference type="NCBI Taxonomy" id="118510"/>
    <lineage>
        <taxon>Eukaryota</taxon>
        <taxon>Viridiplantae</taxon>
        <taxon>Streptophyta</taxon>
        <taxon>Embryophyta</taxon>
        <taxon>Tracheophyta</taxon>
        <taxon>Spermatophyta</taxon>
        <taxon>Magnoliopsida</taxon>
        <taxon>eudicotyledons</taxon>
        <taxon>Gunneridae</taxon>
        <taxon>Pentapetalae</taxon>
        <taxon>asterids</taxon>
        <taxon>campanulids</taxon>
        <taxon>Asterales</taxon>
        <taxon>Asteraceae</taxon>
        <taxon>Asteroideae</taxon>
        <taxon>Anthemideae</taxon>
        <taxon>Anthemidinae</taxon>
        <taxon>Tanacetum</taxon>
    </lineage>
</organism>
<protein>
    <submittedName>
        <fullName evidence="2">Uncharacterized protein</fullName>
    </submittedName>
</protein>
<feature type="coiled-coil region" evidence="1">
    <location>
        <begin position="36"/>
        <end position="63"/>
    </location>
</feature>
<name>A0A699UFW2_TANCI</name>
<keyword evidence="1" id="KW-0175">Coiled coil</keyword>
<accession>A0A699UFW2</accession>
<evidence type="ECO:0000256" key="1">
    <source>
        <dbReference type="SAM" id="Coils"/>
    </source>
</evidence>
<reference evidence="2" key="1">
    <citation type="journal article" date="2019" name="Sci. Rep.">
        <title>Draft genome of Tanacetum cinerariifolium, the natural source of mosquito coil.</title>
        <authorList>
            <person name="Yamashiro T."/>
            <person name="Shiraishi A."/>
            <person name="Satake H."/>
            <person name="Nakayama K."/>
        </authorList>
    </citation>
    <scope>NUCLEOTIDE SEQUENCE</scope>
</reference>
<proteinExistence type="predicted"/>
<feature type="non-terminal residue" evidence="2">
    <location>
        <position position="64"/>
    </location>
</feature>
<gene>
    <name evidence="2" type="ORF">Tci_892185</name>
</gene>
<comment type="caution">
    <text evidence="2">The sequence shown here is derived from an EMBL/GenBank/DDBJ whole genome shotgun (WGS) entry which is preliminary data.</text>
</comment>
<dbReference type="EMBL" id="BKCJ011320479">
    <property type="protein sequence ID" value="GFD20216.1"/>
    <property type="molecule type" value="Genomic_DNA"/>
</dbReference>
<feature type="non-terminal residue" evidence="2">
    <location>
        <position position="1"/>
    </location>
</feature>
<dbReference type="AlphaFoldDB" id="A0A699UFW2"/>